<proteinExistence type="predicted"/>
<accession>A0A163LY40</accession>
<dbReference type="PROSITE" id="PS51257">
    <property type="entry name" value="PROKAR_LIPOPROTEIN"/>
    <property type="match status" value="1"/>
</dbReference>
<dbReference type="GeneID" id="97555868"/>
<evidence type="ECO:0000313" key="3">
    <source>
        <dbReference type="EMBL" id="KZS48573.1"/>
    </source>
</evidence>
<dbReference type="PANTHER" id="PTHR43649">
    <property type="entry name" value="ARABINOSE-BINDING PROTEIN-RELATED"/>
    <property type="match status" value="1"/>
</dbReference>
<reference evidence="3" key="1">
    <citation type="journal article" date="2016" name="Genome Announc.">
        <title>Draft genomes of two strains of Paenibacillus glucanolyticus with capability to degrade lignocellulose.</title>
        <authorList>
            <person name="Mathews S.L."/>
            <person name="Pawlak J."/>
            <person name="Grunden A.M."/>
        </authorList>
    </citation>
    <scope>NUCLEOTIDE SEQUENCE [LARGE SCALE GENOMIC DNA]</scope>
    <source>
        <strain evidence="3">SLM1</strain>
    </source>
</reference>
<organism evidence="3 4">
    <name type="scientific">Paenibacillus glucanolyticus</name>
    <dbReference type="NCBI Taxonomy" id="59843"/>
    <lineage>
        <taxon>Bacteria</taxon>
        <taxon>Bacillati</taxon>
        <taxon>Bacillota</taxon>
        <taxon>Bacilli</taxon>
        <taxon>Bacillales</taxon>
        <taxon>Paenibacillaceae</taxon>
        <taxon>Paenibacillus</taxon>
    </lineage>
</organism>
<dbReference type="SUPFAM" id="SSF53850">
    <property type="entry name" value="Periplasmic binding protein-like II"/>
    <property type="match status" value="1"/>
</dbReference>
<dbReference type="OrthoDB" id="9787283at2"/>
<dbReference type="InterPro" id="IPR050490">
    <property type="entry name" value="Bact_solute-bd_prot1"/>
</dbReference>
<name>A0A163LY40_9BACL</name>
<dbReference type="STRING" id="59843.A3958_22150"/>
<feature type="chain" id="PRO_5039002822" evidence="2">
    <location>
        <begin position="22"/>
        <end position="531"/>
    </location>
</feature>
<feature type="signal peptide" evidence="2">
    <location>
        <begin position="1"/>
        <end position="21"/>
    </location>
</feature>
<dbReference type="AlphaFoldDB" id="A0A163LY40"/>
<protein>
    <submittedName>
        <fullName evidence="3">ABC transporter substrate-binding protein</fullName>
    </submittedName>
</protein>
<evidence type="ECO:0000256" key="2">
    <source>
        <dbReference type="SAM" id="SignalP"/>
    </source>
</evidence>
<dbReference type="PANTHER" id="PTHR43649:SF33">
    <property type="entry name" value="POLYGALACTURONAN_RHAMNOGALACTURONAN-BINDING PROTEIN YTCQ"/>
    <property type="match status" value="1"/>
</dbReference>
<gene>
    <name evidence="3" type="ORF">AWU65_22890</name>
</gene>
<dbReference type="Proteomes" id="UP000076796">
    <property type="component" value="Unassembled WGS sequence"/>
</dbReference>
<evidence type="ECO:0000256" key="1">
    <source>
        <dbReference type="ARBA" id="ARBA00022729"/>
    </source>
</evidence>
<dbReference type="RefSeq" id="WP_063479428.1">
    <property type="nucleotide sequence ID" value="NZ_CP147845.1"/>
</dbReference>
<keyword evidence="1 2" id="KW-0732">Signal</keyword>
<sequence length="531" mass="59245">MRKGLYLLLAITMMFSLVLSACGGGSGGEATPEPAGTDGDPGSITLKIVKRGYTDVHPPADQLWMWQKYEEISGIHVEFEELAGSAVTERKNVMLGSNDLPDAFYRIAFGTDELMKYGKQGLFIPLEELIEEHAPNLSKLLKDNPDIKGAITMSDGHIYALPYVDFSKAFNSVRLYVNKSWLDEAGLEVPETTAEFREALMKIREKDSSRLGWVLESQYWTFLESFLAGSFGMGEGGAKAFGQYLYKDADGAVKTTFNDPKYRELLRYMNDLYKDGSLAQQNFTTGYDYAKWSTDGSNNLIGSFVWEGPGYIGKDAAENYVGIHALEGPNGDKLAGVLGPPAKGIFGFVITNKNKYPVETIKWIDYFYGEEGINFGTFGLEGETYDLVDGKPKYKDEILNYKGGVQLGAFQYVDNVYGAYYPYVEPDDSLRMAARGTTVADEIKADPAELDVLAPKELWPDFVPTDDEANQTSAILTDINKYIEEMRVKFVTGKASLDTDWDHYVKTLDKMGAQSYLDIKKAQYERYSNVK</sequence>
<evidence type="ECO:0000313" key="4">
    <source>
        <dbReference type="Proteomes" id="UP000076796"/>
    </source>
</evidence>
<dbReference type="EMBL" id="LWMH01000001">
    <property type="protein sequence ID" value="KZS48573.1"/>
    <property type="molecule type" value="Genomic_DNA"/>
</dbReference>
<dbReference type="Gene3D" id="3.40.190.10">
    <property type="entry name" value="Periplasmic binding protein-like II"/>
    <property type="match status" value="2"/>
</dbReference>
<comment type="caution">
    <text evidence="3">The sequence shown here is derived from an EMBL/GenBank/DDBJ whole genome shotgun (WGS) entry which is preliminary data.</text>
</comment>
<keyword evidence="4" id="KW-1185">Reference proteome</keyword>